<evidence type="ECO:0000256" key="1">
    <source>
        <dbReference type="SAM" id="MobiDB-lite"/>
    </source>
</evidence>
<organism evidence="2">
    <name type="scientific">Rhizophora mucronata</name>
    <name type="common">Asiatic mangrove</name>
    <dbReference type="NCBI Taxonomy" id="61149"/>
    <lineage>
        <taxon>Eukaryota</taxon>
        <taxon>Viridiplantae</taxon>
        <taxon>Streptophyta</taxon>
        <taxon>Embryophyta</taxon>
        <taxon>Tracheophyta</taxon>
        <taxon>Spermatophyta</taxon>
        <taxon>Magnoliopsida</taxon>
        <taxon>eudicotyledons</taxon>
        <taxon>Gunneridae</taxon>
        <taxon>Pentapetalae</taxon>
        <taxon>rosids</taxon>
        <taxon>fabids</taxon>
        <taxon>Malpighiales</taxon>
        <taxon>Rhizophoraceae</taxon>
        <taxon>Rhizophora</taxon>
    </lineage>
</organism>
<dbReference type="AlphaFoldDB" id="A0A2P2KEQ4"/>
<sequence>MKIQENKIFWQAKQETLLDFSIKQGKEHIPSSAMEMQDQKMPSTEPPDTVSRSNTCRCSISPRTEKGRVTVQEYTSNLQCLLFVLLRPHYSAKQKALEETKRESYTF</sequence>
<proteinExistence type="predicted"/>
<accession>A0A2P2KEQ4</accession>
<reference evidence="2" key="1">
    <citation type="submission" date="2018-02" db="EMBL/GenBank/DDBJ databases">
        <title>Rhizophora mucronata_Transcriptome.</title>
        <authorList>
            <person name="Meera S.P."/>
            <person name="Sreeshan A."/>
            <person name="Augustine A."/>
        </authorList>
    </citation>
    <scope>NUCLEOTIDE SEQUENCE</scope>
    <source>
        <tissue evidence="2">Leaf</tissue>
    </source>
</reference>
<name>A0A2P2KEQ4_RHIMU</name>
<dbReference type="EMBL" id="GGEC01023729">
    <property type="protein sequence ID" value="MBX04213.1"/>
    <property type="molecule type" value="Transcribed_RNA"/>
</dbReference>
<feature type="region of interest" description="Disordered" evidence="1">
    <location>
        <begin position="30"/>
        <end position="57"/>
    </location>
</feature>
<protein>
    <submittedName>
        <fullName evidence="2">Uncharacterized protein</fullName>
    </submittedName>
</protein>
<evidence type="ECO:0000313" key="2">
    <source>
        <dbReference type="EMBL" id="MBX04213.1"/>
    </source>
</evidence>